<proteinExistence type="predicted"/>
<evidence type="ECO:0000313" key="2">
    <source>
        <dbReference type="Proteomes" id="UP001732700"/>
    </source>
</evidence>
<name>A0ACD5X0W7_AVESA</name>
<evidence type="ECO:0000313" key="1">
    <source>
        <dbReference type="EnsemblPlants" id="AVESA.00010b.r2.4CG1324600.1.CDS"/>
    </source>
</evidence>
<keyword evidence="2" id="KW-1185">Reference proteome</keyword>
<sequence>MEHIDGEIAAPPRLPAGEDRISALSSDLLIHILLKLRDAAAAARTSRLSRHWRRLWALLPELYFHPATGSQGICASLESHEAPVLRRLAVEVIDAVPESLAAWLLIAAPCLSGDLQLINEVGQNQTEDDAAEGAPLELPCFENATAIRLDLGYLALALPPLGVFAGLADLFLACVDLRGPCVLGDVVSSPRCPALRKLTVHGPRGLANFSNHSDSLLEMELKNLHPDDALHLGNFTIRSESLLQIQLIDLPGMQQLTVFAPALRVLNVVYCFVHRLTYNQPVANISAPQLTSLGWNEAYDPSSTQFGNMENLKWLGTYHFLVYGHDHHRLQNSFCLRLIWRFELIRSLRLMLVYLLDITNKQYLMEDITWLPDITCLSLDVQPRGHSFGPSVFHVLRICTGVRKLIFTLTGASSHGETQTACPSGCVCDQPPNWKTQELVLNCLQEVIVHELRGTEHEAALIKRLHDWATVLEKMTIAFHRSVPESKAKEFFQMLQSFSRPEIHMKVPRFA</sequence>
<accession>A0ACD5X0W7</accession>
<dbReference type="Proteomes" id="UP001732700">
    <property type="component" value="Chromosome 4C"/>
</dbReference>
<reference evidence="1" key="2">
    <citation type="submission" date="2025-09" db="UniProtKB">
        <authorList>
            <consortium name="EnsemblPlants"/>
        </authorList>
    </citation>
    <scope>IDENTIFICATION</scope>
</reference>
<reference evidence="1" key="1">
    <citation type="submission" date="2021-05" db="EMBL/GenBank/DDBJ databases">
        <authorList>
            <person name="Scholz U."/>
            <person name="Mascher M."/>
            <person name="Fiebig A."/>
        </authorList>
    </citation>
    <scope>NUCLEOTIDE SEQUENCE [LARGE SCALE GENOMIC DNA]</scope>
</reference>
<organism evidence="1 2">
    <name type="scientific">Avena sativa</name>
    <name type="common">Oat</name>
    <dbReference type="NCBI Taxonomy" id="4498"/>
    <lineage>
        <taxon>Eukaryota</taxon>
        <taxon>Viridiplantae</taxon>
        <taxon>Streptophyta</taxon>
        <taxon>Embryophyta</taxon>
        <taxon>Tracheophyta</taxon>
        <taxon>Spermatophyta</taxon>
        <taxon>Magnoliopsida</taxon>
        <taxon>Liliopsida</taxon>
        <taxon>Poales</taxon>
        <taxon>Poaceae</taxon>
        <taxon>BOP clade</taxon>
        <taxon>Pooideae</taxon>
        <taxon>Poodae</taxon>
        <taxon>Poeae</taxon>
        <taxon>Poeae Chloroplast Group 1 (Aveneae type)</taxon>
        <taxon>Aveninae</taxon>
        <taxon>Avena</taxon>
    </lineage>
</organism>
<dbReference type="EnsemblPlants" id="AVESA.00010b.r2.4CG1324600.1">
    <property type="protein sequence ID" value="AVESA.00010b.r2.4CG1324600.1.CDS"/>
    <property type="gene ID" value="AVESA.00010b.r2.4CG1324600"/>
</dbReference>
<protein>
    <submittedName>
        <fullName evidence="1">Uncharacterized protein</fullName>
    </submittedName>
</protein>